<organism evidence="3">
    <name type="scientific">Chromera velia CCMP2878</name>
    <dbReference type="NCBI Taxonomy" id="1169474"/>
    <lineage>
        <taxon>Eukaryota</taxon>
        <taxon>Sar</taxon>
        <taxon>Alveolata</taxon>
        <taxon>Colpodellida</taxon>
        <taxon>Chromeraceae</taxon>
        <taxon>Chromera</taxon>
    </lineage>
</organism>
<feature type="region of interest" description="Disordered" evidence="1">
    <location>
        <begin position="1"/>
        <end position="29"/>
    </location>
</feature>
<feature type="transmembrane region" description="Helical" evidence="2">
    <location>
        <begin position="500"/>
        <end position="521"/>
    </location>
</feature>
<keyword evidence="2" id="KW-0472">Membrane</keyword>
<feature type="transmembrane region" description="Helical" evidence="2">
    <location>
        <begin position="472"/>
        <end position="494"/>
    </location>
</feature>
<feature type="transmembrane region" description="Helical" evidence="2">
    <location>
        <begin position="138"/>
        <end position="155"/>
    </location>
</feature>
<feature type="compositionally biased region" description="Polar residues" evidence="1">
    <location>
        <begin position="48"/>
        <end position="79"/>
    </location>
</feature>
<reference evidence="3" key="1">
    <citation type="submission" date="2014-11" db="EMBL/GenBank/DDBJ databases">
        <authorList>
            <person name="Otto D Thomas"/>
            <person name="Naeem Raeece"/>
        </authorList>
    </citation>
    <scope>NUCLEOTIDE SEQUENCE</scope>
</reference>
<feature type="compositionally biased region" description="Basic and acidic residues" evidence="1">
    <location>
        <begin position="325"/>
        <end position="343"/>
    </location>
</feature>
<protein>
    <recommendedName>
        <fullName evidence="4">Amino acid transporter transmembrane domain-containing protein</fullName>
    </recommendedName>
</protein>
<dbReference type="EMBL" id="CDMZ01004320">
    <property type="protein sequence ID" value="CEM49391.1"/>
    <property type="molecule type" value="Genomic_DNA"/>
</dbReference>
<evidence type="ECO:0008006" key="4">
    <source>
        <dbReference type="Google" id="ProtNLM"/>
    </source>
</evidence>
<evidence type="ECO:0000313" key="3">
    <source>
        <dbReference type="EMBL" id="CEM49391.1"/>
    </source>
</evidence>
<feature type="transmembrane region" description="Helical" evidence="2">
    <location>
        <begin position="542"/>
        <end position="560"/>
    </location>
</feature>
<dbReference type="AlphaFoldDB" id="A0A0G4HXZ2"/>
<sequence length="567" mass="61254">MPPTVVRDSGVVVQNPTQDDFGSQSCNESLYSEDLEVPLEGCAADIGPSTQHHSTNPLPSRSHDSSSTLPHRESASTSPALPVAGKNEAPTKTAKNGAPSSSSWVSRWRSFAKQMGPGIIFAVTTIGTSHLVQSTRAGARFGMSVSFFIFLAIIAKYPFFEMGTRYAAATRESLLEGYKRQGTWILWTFFVFMLVYMVLKISALCLVTAGTLAFLFGIPPSFPLHWIAGIVAAVNVGILSVGGFGFLDGMMKGIAAVLTISTLVATIAALVAGPRFPDAPAFDFRDFFTGDSISFLIALMGWMPTGIETSAFSSTWTVEKMRKRQEQLMREGREERQVEEARGDTTASSGETEEEVQHRREAAVPPPLTDTEFRNSIIDLRVGYGLTTVTALMFVTMGSLILYGSGEILSGNSAVFAGQVVGMYGAALGSWSRYFIGASATCTVLSTAMSFQDGAARICIETLRISGVSSKASLSAFLWMGAMAGASFGLFFALGTNVKFVMDVATSVSFCVSWLFAYLNYRVVQLPHVAEDRRLPFWLKPLSWFGIAVLFGFSVLFVVVKLDPALL</sequence>
<name>A0A0G4HXZ2_9ALVE</name>
<keyword evidence="2" id="KW-1133">Transmembrane helix</keyword>
<evidence type="ECO:0000256" key="1">
    <source>
        <dbReference type="SAM" id="MobiDB-lite"/>
    </source>
</evidence>
<feature type="transmembrane region" description="Helical" evidence="2">
    <location>
        <begin position="185"/>
        <end position="218"/>
    </location>
</feature>
<dbReference type="VEuPathDB" id="CryptoDB:Cvel_9390"/>
<evidence type="ECO:0000256" key="2">
    <source>
        <dbReference type="SAM" id="Phobius"/>
    </source>
</evidence>
<feature type="transmembrane region" description="Helical" evidence="2">
    <location>
        <begin position="254"/>
        <end position="273"/>
    </location>
</feature>
<feature type="transmembrane region" description="Helical" evidence="2">
    <location>
        <begin position="382"/>
        <end position="403"/>
    </location>
</feature>
<feature type="region of interest" description="Disordered" evidence="1">
    <location>
        <begin position="41"/>
        <end position="103"/>
    </location>
</feature>
<keyword evidence="2" id="KW-0812">Transmembrane</keyword>
<feature type="region of interest" description="Disordered" evidence="1">
    <location>
        <begin position="325"/>
        <end position="362"/>
    </location>
</feature>
<feature type="transmembrane region" description="Helical" evidence="2">
    <location>
        <begin position="293"/>
        <end position="318"/>
    </location>
</feature>
<feature type="compositionally biased region" description="Polar residues" evidence="1">
    <location>
        <begin position="12"/>
        <end position="29"/>
    </location>
</feature>
<dbReference type="PhylomeDB" id="A0A0G4HXZ2"/>
<feature type="transmembrane region" description="Helical" evidence="2">
    <location>
        <begin position="224"/>
        <end position="247"/>
    </location>
</feature>
<gene>
    <name evidence="3" type="ORF">Cvel_9390</name>
</gene>
<accession>A0A0G4HXZ2</accession>
<proteinExistence type="predicted"/>